<organism evidence="1 2">
    <name type="scientific">Aristolochia fimbriata</name>
    <name type="common">White veined hardy Dutchman's pipe vine</name>
    <dbReference type="NCBI Taxonomy" id="158543"/>
    <lineage>
        <taxon>Eukaryota</taxon>
        <taxon>Viridiplantae</taxon>
        <taxon>Streptophyta</taxon>
        <taxon>Embryophyta</taxon>
        <taxon>Tracheophyta</taxon>
        <taxon>Spermatophyta</taxon>
        <taxon>Magnoliopsida</taxon>
        <taxon>Magnoliidae</taxon>
        <taxon>Piperales</taxon>
        <taxon>Aristolochiaceae</taxon>
        <taxon>Aristolochia</taxon>
    </lineage>
</organism>
<reference evidence="1 2" key="1">
    <citation type="submission" date="2021-07" db="EMBL/GenBank/DDBJ databases">
        <title>The Aristolochia fimbriata genome: insights into angiosperm evolution, floral development and chemical biosynthesis.</title>
        <authorList>
            <person name="Jiao Y."/>
        </authorList>
    </citation>
    <scope>NUCLEOTIDE SEQUENCE [LARGE SCALE GENOMIC DNA]</scope>
    <source>
        <strain evidence="1">IBCAS-2021</strain>
        <tissue evidence="1">Leaf</tissue>
    </source>
</reference>
<evidence type="ECO:0000313" key="2">
    <source>
        <dbReference type="Proteomes" id="UP000825729"/>
    </source>
</evidence>
<accession>A0AAV7EBI0</accession>
<dbReference type="EMBL" id="JAINDJ010000005">
    <property type="protein sequence ID" value="KAG9446205.1"/>
    <property type="molecule type" value="Genomic_DNA"/>
</dbReference>
<name>A0AAV7EBI0_ARIFI</name>
<proteinExistence type="predicted"/>
<comment type="caution">
    <text evidence="1">The sequence shown here is derived from an EMBL/GenBank/DDBJ whole genome shotgun (WGS) entry which is preliminary data.</text>
</comment>
<gene>
    <name evidence="1" type="ORF">H6P81_012333</name>
</gene>
<protein>
    <submittedName>
        <fullName evidence="1">Uncharacterized protein</fullName>
    </submittedName>
</protein>
<sequence length="119" mass="13263">MAKIRIQSPLYEGSRLFLFFRVEVIRRSGKKAKFNTRFASGAVIIKRRTCFWSADEVSVSESRALSISNEAEVGTAAMRCLALDGCRSPREQLSGRPPEITGYSRVRWQGPSSVLPPLA</sequence>
<dbReference type="Proteomes" id="UP000825729">
    <property type="component" value="Unassembled WGS sequence"/>
</dbReference>
<evidence type="ECO:0000313" key="1">
    <source>
        <dbReference type="EMBL" id="KAG9446205.1"/>
    </source>
</evidence>
<keyword evidence="2" id="KW-1185">Reference proteome</keyword>
<dbReference type="AlphaFoldDB" id="A0AAV7EBI0"/>